<reference evidence="2" key="1">
    <citation type="journal article" date="2023" name="bioRxiv">
        <title>Improved chromosome-level genome assembly for marigold (Tagetes erecta).</title>
        <authorList>
            <person name="Jiang F."/>
            <person name="Yuan L."/>
            <person name="Wang S."/>
            <person name="Wang H."/>
            <person name="Xu D."/>
            <person name="Wang A."/>
            <person name="Fan W."/>
        </authorList>
    </citation>
    <scope>NUCLEOTIDE SEQUENCE</scope>
    <source>
        <strain evidence="2">WSJ</strain>
        <tissue evidence="2">Leaf</tissue>
    </source>
</reference>
<accession>A0AAD8PBB4</accession>
<keyword evidence="1" id="KW-0472">Membrane</keyword>
<dbReference type="EMBL" id="JAUHHV010000001">
    <property type="protein sequence ID" value="KAK1439396.1"/>
    <property type="molecule type" value="Genomic_DNA"/>
</dbReference>
<comment type="caution">
    <text evidence="2">The sequence shown here is derived from an EMBL/GenBank/DDBJ whole genome shotgun (WGS) entry which is preliminary data.</text>
</comment>
<evidence type="ECO:0000313" key="2">
    <source>
        <dbReference type="EMBL" id="KAK1439396.1"/>
    </source>
</evidence>
<dbReference type="AlphaFoldDB" id="A0AAD8PBB4"/>
<evidence type="ECO:0000313" key="3">
    <source>
        <dbReference type="Proteomes" id="UP001229421"/>
    </source>
</evidence>
<sequence length="86" mass="9686">MACMGQLTTPTPWSGAQCDDVDCVCMHNPSTYNDVTSTTSPHPRQPFTRNIFEISYLSHLTLFFSITFAFFITILGQFDVGLLQLF</sequence>
<keyword evidence="3" id="KW-1185">Reference proteome</keyword>
<keyword evidence="1" id="KW-1133">Transmembrane helix</keyword>
<dbReference type="Proteomes" id="UP001229421">
    <property type="component" value="Unassembled WGS sequence"/>
</dbReference>
<gene>
    <name evidence="2" type="ORF">QVD17_05214</name>
</gene>
<name>A0AAD8PBB4_TARER</name>
<evidence type="ECO:0000256" key="1">
    <source>
        <dbReference type="SAM" id="Phobius"/>
    </source>
</evidence>
<proteinExistence type="predicted"/>
<protein>
    <submittedName>
        <fullName evidence="2">Uncharacterized protein</fullName>
    </submittedName>
</protein>
<keyword evidence="1" id="KW-0812">Transmembrane</keyword>
<feature type="transmembrane region" description="Helical" evidence="1">
    <location>
        <begin position="54"/>
        <end position="78"/>
    </location>
</feature>
<organism evidence="2 3">
    <name type="scientific">Tagetes erecta</name>
    <name type="common">African marigold</name>
    <dbReference type="NCBI Taxonomy" id="13708"/>
    <lineage>
        <taxon>Eukaryota</taxon>
        <taxon>Viridiplantae</taxon>
        <taxon>Streptophyta</taxon>
        <taxon>Embryophyta</taxon>
        <taxon>Tracheophyta</taxon>
        <taxon>Spermatophyta</taxon>
        <taxon>Magnoliopsida</taxon>
        <taxon>eudicotyledons</taxon>
        <taxon>Gunneridae</taxon>
        <taxon>Pentapetalae</taxon>
        <taxon>asterids</taxon>
        <taxon>campanulids</taxon>
        <taxon>Asterales</taxon>
        <taxon>Asteraceae</taxon>
        <taxon>Asteroideae</taxon>
        <taxon>Heliantheae alliance</taxon>
        <taxon>Tageteae</taxon>
        <taxon>Tagetes</taxon>
    </lineage>
</organism>